<evidence type="ECO:0000256" key="2">
    <source>
        <dbReference type="ARBA" id="ARBA00022695"/>
    </source>
</evidence>
<keyword evidence="10" id="KW-1185">Reference proteome</keyword>
<dbReference type="EMBL" id="JAVXUP010001193">
    <property type="protein sequence ID" value="KAK3014778.1"/>
    <property type="molecule type" value="Genomic_DNA"/>
</dbReference>
<feature type="region of interest" description="Disordered" evidence="7">
    <location>
        <begin position="1"/>
        <end position="47"/>
    </location>
</feature>
<evidence type="ECO:0000259" key="8">
    <source>
        <dbReference type="Pfam" id="PF17917"/>
    </source>
</evidence>
<dbReference type="GO" id="GO:0003964">
    <property type="term" value="F:RNA-directed DNA polymerase activity"/>
    <property type="evidence" value="ECO:0007669"/>
    <property type="project" value="UniProtKB-KW"/>
</dbReference>
<dbReference type="InterPro" id="IPR043502">
    <property type="entry name" value="DNA/RNA_pol_sf"/>
</dbReference>
<name>A0AA88VVK0_9ASTE</name>
<dbReference type="AlphaFoldDB" id="A0AA88VVK0"/>
<organism evidence="9 10">
    <name type="scientific">Escallonia herrerae</name>
    <dbReference type="NCBI Taxonomy" id="1293975"/>
    <lineage>
        <taxon>Eukaryota</taxon>
        <taxon>Viridiplantae</taxon>
        <taxon>Streptophyta</taxon>
        <taxon>Embryophyta</taxon>
        <taxon>Tracheophyta</taxon>
        <taxon>Spermatophyta</taxon>
        <taxon>Magnoliopsida</taxon>
        <taxon>eudicotyledons</taxon>
        <taxon>Gunneridae</taxon>
        <taxon>Pentapetalae</taxon>
        <taxon>asterids</taxon>
        <taxon>campanulids</taxon>
        <taxon>Escalloniales</taxon>
        <taxon>Escalloniaceae</taxon>
        <taxon>Escallonia</taxon>
    </lineage>
</organism>
<evidence type="ECO:0000313" key="9">
    <source>
        <dbReference type="EMBL" id="KAK3014778.1"/>
    </source>
</evidence>
<keyword evidence="2" id="KW-0548">Nucleotidyltransferase</keyword>
<proteinExistence type="predicted"/>
<evidence type="ECO:0000256" key="3">
    <source>
        <dbReference type="ARBA" id="ARBA00022722"/>
    </source>
</evidence>
<evidence type="ECO:0000256" key="4">
    <source>
        <dbReference type="ARBA" id="ARBA00022759"/>
    </source>
</evidence>
<evidence type="ECO:0000256" key="5">
    <source>
        <dbReference type="ARBA" id="ARBA00022801"/>
    </source>
</evidence>
<dbReference type="Proteomes" id="UP001188597">
    <property type="component" value="Unassembled WGS sequence"/>
</dbReference>
<feature type="domain" description="Reverse transcriptase RNase H-like" evidence="8">
    <location>
        <begin position="259"/>
        <end position="325"/>
    </location>
</feature>
<dbReference type="SUPFAM" id="SSF56672">
    <property type="entry name" value="DNA/RNA polymerases"/>
    <property type="match status" value="1"/>
</dbReference>
<keyword evidence="5" id="KW-0378">Hydrolase</keyword>
<accession>A0AA88VVK0</accession>
<evidence type="ECO:0000256" key="6">
    <source>
        <dbReference type="ARBA" id="ARBA00022918"/>
    </source>
</evidence>
<reference evidence="9" key="1">
    <citation type="submission" date="2022-12" db="EMBL/GenBank/DDBJ databases">
        <title>Draft genome assemblies for two species of Escallonia (Escalloniales).</title>
        <authorList>
            <person name="Chanderbali A."/>
            <person name="Dervinis C."/>
            <person name="Anghel I."/>
            <person name="Soltis D."/>
            <person name="Soltis P."/>
            <person name="Zapata F."/>
        </authorList>
    </citation>
    <scope>NUCLEOTIDE SEQUENCE</scope>
    <source>
        <strain evidence="9">UCBG64.0493</strain>
        <tissue evidence="9">Leaf</tissue>
    </source>
</reference>
<feature type="compositionally biased region" description="Basic and acidic residues" evidence="7">
    <location>
        <begin position="1"/>
        <end position="31"/>
    </location>
</feature>
<gene>
    <name evidence="9" type="ORF">RJ639_009176</name>
</gene>
<dbReference type="PANTHER" id="PTHR48475">
    <property type="entry name" value="RIBONUCLEASE H"/>
    <property type="match status" value="1"/>
</dbReference>
<dbReference type="Gene3D" id="3.10.10.10">
    <property type="entry name" value="HIV Type 1 Reverse Transcriptase, subunit A, domain 1"/>
    <property type="match status" value="1"/>
</dbReference>
<dbReference type="PANTHER" id="PTHR48475:SF2">
    <property type="entry name" value="RIBONUCLEASE H"/>
    <property type="match status" value="1"/>
</dbReference>
<keyword evidence="6" id="KW-0695">RNA-directed DNA polymerase</keyword>
<dbReference type="InterPro" id="IPR041373">
    <property type="entry name" value="RT_RNaseH"/>
</dbReference>
<dbReference type="Pfam" id="PF17917">
    <property type="entry name" value="RT_RNaseH"/>
    <property type="match status" value="1"/>
</dbReference>
<sequence>MADKYIQAEEYLKTHRGRRGESKEEQGKWPREVSPVSGKREKRSKRDERHLNDLFALETLTPSLQSHDDVGDVKTPHDDPLVITLKVGNFDVKRVLVDNGSSTEVLFYSGFKKMNIQTNHFQKMDTPMYGFSNHPVIIEGPFSIQGHTWRPALNLLKAIVSTYRLKIKFPMEHGAKEVKVKEKTIRLGSSLKEDIKFKLIDLLLIYANILAWTAADMHGIDPVVITHQLNVDPSKKPVKQKKRTYAPKGQEKIEEEVDKVLQDVETRYPKIDKISLALIMLARRLRPYFQSHAIVVLTDQPLRKVLQSPEASGRLVDWSVELREFDIHYRLRIAIKA</sequence>
<dbReference type="GO" id="GO:0004519">
    <property type="term" value="F:endonuclease activity"/>
    <property type="evidence" value="ECO:0007669"/>
    <property type="project" value="UniProtKB-KW"/>
</dbReference>
<protein>
    <recommendedName>
        <fullName evidence="8">Reverse transcriptase RNase H-like domain-containing protein</fullName>
    </recommendedName>
</protein>
<evidence type="ECO:0000256" key="7">
    <source>
        <dbReference type="SAM" id="MobiDB-lite"/>
    </source>
</evidence>
<comment type="caution">
    <text evidence="9">The sequence shown here is derived from an EMBL/GenBank/DDBJ whole genome shotgun (WGS) entry which is preliminary data.</text>
</comment>
<dbReference type="GO" id="GO:0016787">
    <property type="term" value="F:hydrolase activity"/>
    <property type="evidence" value="ECO:0007669"/>
    <property type="project" value="UniProtKB-KW"/>
</dbReference>
<evidence type="ECO:0000256" key="1">
    <source>
        <dbReference type="ARBA" id="ARBA00022679"/>
    </source>
</evidence>
<evidence type="ECO:0000313" key="10">
    <source>
        <dbReference type="Proteomes" id="UP001188597"/>
    </source>
</evidence>
<keyword evidence="3" id="KW-0540">Nuclease</keyword>
<keyword evidence="4" id="KW-0255">Endonuclease</keyword>
<keyword evidence="1" id="KW-0808">Transferase</keyword>